<feature type="region of interest" description="Disordered" evidence="1">
    <location>
        <begin position="907"/>
        <end position="928"/>
    </location>
</feature>
<feature type="region of interest" description="Disordered" evidence="1">
    <location>
        <begin position="1"/>
        <end position="44"/>
    </location>
</feature>
<comment type="caution">
    <text evidence="3">The sequence shown here is derived from an EMBL/GenBank/DDBJ whole genome shotgun (WGS) entry which is preliminary data.</text>
</comment>
<dbReference type="AlphaFoldDB" id="A0A836C577"/>
<sequence>MHMLLDSRPSSSTADQPPPALPGSARKRTALPVEPPAASPRPAVGVEGQRLLQAAAEGAFKCEVWWPFYEPVEYVVYQLPETHEDLALSTRHQLPTGPFMFRTPPGTGLWRQLFASQVNLPAALQGRILIQCWWEVQPTPNAGHGFWNLGSYRGAFLLIPRAVFAARPAVLAAPPPPPSGGPLPPPAATLPRPGAVYGSRLRARVTFMLPSLPEPHSQLFPRDTPCVLLPHGIAGCVTAGIRVVTLAPSGPGGSLEYIAHVLDPQPGPGLGLLVAFYSIIDRSTDQGLFLGAFLVVPEWAAGQVDAMQLGTGGTQGGPGRGGRGSENGEHDPSNDGAGGGPGTAGGDGGGGSGGPGWAPSGGVWGFVAGDHMQRSAEGGAPHGQAHGLGGGGTAAAADAPASEPPLVLHMGVAVLAVAASAACFCLWPALVAALGVLVGFVVWRYAVAAGRQAWLGSRGPAGAQAAFLSGAGGAGAARAEGPAERPAADEGGGEGGPTTQLYLLLISQRKSLRLPAHASPGPSPFALAPTAVDPAAGGSSTASLDLTAAKGSKGASATTSKPLTVAPLAPKASWRQLCAAVLPYVVFALLMFMLLGRLAHQRAQHYTLTATQDQHNRAADVAGEAARSVERVLDRLISPLHALVSHVRLDPRWDRVNASFPAVAQSINDVTPFYELELCPLGLVGAISVPWLDLTGEARWRMYQDLDFGLDMMDPERPSFPLELDAVTRDGSVVIMGPWYAPAGELADGAYAVRYSIWQPPGEWEQTMPTPNSIAACPAAVCTRPDGLRWWGWANAVFAFRHVLQRLAPLADRGLLYSLEPDPRSTNQSMLATSERLPNPIACERVEIDVYGAYTWTLCVQPAAGFEPAWGPWLMAGLLVAAAIGSCILALALGMAIRRPSASTAWPAEPVPMQEHRPHQVTTGAAAE</sequence>
<organism evidence="3 4">
    <name type="scientific">Edaphochlamys debaryana</name>
    <dbReference type="NCBI Taxonomy" id="47281"/>
    <lineage>
        <taxon>Eukaryota</taxon>
        <taxon>Viridiplantae</taxon>
        <taxon>Chlorophyta</taxon>
        <taxon>core chlorophytes</taxon>
        <taxon>Chlorophyceae</taxon>
        <taxon>CS clade</taxon>
        <taxon>Chlamydomonadales</taxon>
        <taxon>Chlamydomonadales incertae sedis</taxon>
        <taxon>Edaphochlamys</taxon>
    </lineage>
</organism>
<name>A0A836C577_9CHLO</name>
<protein>
    <recommendedName>
        <fullName evidence="5">CHASE domain-containing protein</fullName>
    </recommendedName>
</protein>
<evidence type="ECO:0000256" key="1">
    <source>
        <dbReference type="SAM" id="MobiDB-lite"/>
    </source>
</evidence>
<keyword evidence="2" id="KW-0472">Membrane</keyword>
<evidence type="ECO:0008006" key="5">
    <source>
        <dbReference type="Google" id="ProtNLM"/>
    </source>
</evidence>
<evidence type="ECO:0000256" key="2">
    <source>
        <dbReference type="SAM" id="Phobius"/>
    </source>
</evidence>
<evidence type="ECO:0000313" key="3">
    <source>
        <dbReference type="EMBL" id="KAG2500605.1"/>
    </source>
</evidence>
<feature type="region of interest" description="Disordered" evidence="1">
    <location>
        <begin position="308"/>
        <end position="356"/>
    </location>
</feature>
<accession>A0A836C577</accession>
<keyword evidence="2" id="KW-1133">Transmembrane helix</keyword>
<keyword evidence="2" id="KW-0812">Transmembrane</keyword>
<feature type="transmembrane region" description="Helical" evidence="2">
    <location>
        <begin position="577"/>
        <end position="599"/>
    </location>
</feature>
<feature type="compositionally biased region" description="Gly residues" evidence="1">
    <location>
        <begin position="310"/>
        <end position="325"/>
    </location>
</feature>
<dbReference type="Proteomes" id="UP000612055">
    <property type="component" value="Unassembled WGS sequence"/>
</dbReference>
<proteinExistence type="predicted"/>
<feature type="transmembrane region" description="Helical" evidence="2">
    <location>
        <begin position="410"/>
        <end position="443"/>
    </location>
</feature>
<keyword evidence="4" id="KW-1185">Reference proteome</keyword>
<reference evidence="3" key="1">
    <citation type="journal article" date="2020" name="bioRxiv">
        <title>Comparative genomics of Chlamydomonas.</title>
        <authorList>
            <person name="Craig R.J."/>
            <person name="Hasan A.R."/>
            <person name="Ness R.W."/>
            <person name="Keightley P.D."/>
        </authorList>
    </citation>
    <scope>NUCLEOTIDE SEQUENCE</scope>
    <source>
        <strain evidence="3">CCAP 11/70</strain>
    </source>
</reference>
<dbReference type="EMBL" id="JAEHOE010000003">
    <property type="protein sequence ID" value="KAG2500605.1"/>
    <property type="molecule type" value="Genomic_DNA"/>
</dbReference>
<gene>
    <name evidence="3" type="ORF">HYH03_001373</name>
</gene>
<feature type="compositionally biased region" description="Gly residues" evidence="1">
    <location>
        <begin position="336"/>
        <end position="356"/>
    </location>
</feature>
<evidence type="ECO:0000313" key="4">
    <source>
        <dbReference type="Proteomes" id="UP000612055"/>
    </source>
</evidence>
<feature type="region of interest" description="Disordered" evidence="1">
    <location>
        <begin position="373"/>
        <end position="399"/>
    </location>
</feature>
<feature type="transmembrane region" description="Helical" evidence="2">
    <location>
        <begin position="870"/>
        <end position="893"/>
    </location>
</feature>